<dbReference type="AlphaFoldDB" id="A2EF66"/>
<dbReference type="VEuPathDB" id="TrichDB:TVAG_079340"/>
<dbReference type="SMART" id="SM00173">
    <property type="entry name" value="RAS"/>
    <property type="match status" value="2"/>
</dbReference>
<dbReference type="PROSITE" id="PS51420">
    <property type="entry name" value="RHO"/>
    <property type="match status" value="1"/>
</dbReference>
<dbReference type="OrthoDB" id="9989112at2759"/>
<dbReference type="RefSeq" id="XP_001320899.1">
    <property type="nucleotide sequence ID" value="XM_001320864.1"/>
</dbReference>
<dbReference type="KEGG" id="tva:4766581"/>
<dbReference type="GO" id="GO:0005525">
    <property type="term" value="F:GTP binding"/>
    <property type="evidence" value="ECO:0007669"/>
    <property type="project" value="UniProtKB-KW"/>
</dbReference>
<gene>
    <name evidence="5" type="ORF">TVAG_079340</name>
</gene>
<comment type="similarity">
    <text evidence="1">Belongs to the small GTPase superfamily. Rab family.</text>
</comment>
<dbReference type="PANTHER" id="PTHR47981">
    <property type="entry name" value="RAB FAMILY"/>
    <property type="match status" value="1"/>
</dbReference>
<sequence>MQSRSQPIIKVLFLGDPSGKTSLINQYVNQEYPINYKATIGSDFFSKDVDIDGKYVTLQIWDSAGQENYQSIPTFYRWTNCLILVYDVTNAESFENINKWKSQFELQLGLSSNSNFPILLLGNKCDLQNKAVEESTAKKYAQKNGMIFHEVSAKTREGVESAFQEIVRKFLEKSPSFDFVLPSSYIQEEKNSGKKLKLSKRQKLQVCLAGESTVGKTAILERFTLDLFMDGCQGVIHGNIWSQALTINSENVDYGYQGTFADKIWSKTLTINSEKVDLDILDMDGNEKYSSLTKIYFKGAFIVILVFDLTQRKTFEDLTSWLDDIRTFCDPNCIVQLIGNKSDLNHKRVISFEEANFFAQRNNMNYMEVSAKSGSYISEAFTYPATKSIPIWNMINNRYLIQNMICMFDYFDDIIQDNDNKMKYLKTLKDQYDALNHRQKANDNDDEENKYGDDMNNFMDKMIQNHTISLKLCKFAKYICKYKEIQGKLLELQKRIKDVDNKNKEYFKVLMDQFDALDKERNYDEPDDDLNKLQEKIQDYEDIHDMFIEFDDTLNKLIVGNEELHKFKGFAQSIKESIEELKEGDIDANQGSMPKEDRIMLLSYRLQDIQNKIRHIEEAKAIIISGKLEEFETAIKSLNSIINDKAENDFHRTLEERLKLVEENVDNQDKGIKALQDKIQEMEDKKKDDDEQCSFVNNINNKFNDLGNLILEGDKKNEEDIKTLKEKLRTFIESQNKNENKNINELRNLFDQMNEKFNDLKYKYEKLENNIHRDEETISEVQSRSEDRFLMLQDINEKIERIERGNTSFKEENSKVNESHNIDIDEMKKLLNKLNNDIKETEASNYKMHSYELENTYANTLKSLEERLNKSEINRNRQNEEINSIKDKIRDIEDKFMNNLEQNMQEKFNDLNNRIQNINNNNENDIKALKQKIESFEDLHKTNEFNNYNVKEFEVIQDKLNNSVKELQEKVNYLTNATSMLFGSDNDQDESIIIKIHYAEDEIHEDKIKSNENALNILEGKVQFIKDQIRSIEHSKLTNDTKDI</sequence>
<evidence type="ECO:0000256" key="2">
    <source>
        <dbReference type="ARBA" id="ARBA00022741"/>
    </source>
</evidence>
<evidence type="ECO:0000256" key="3">
    <source>
        <dbReference type="ARBA" id="ARBA00023134"/>
    </source>
</evidence>
<accession>A2EF66</accession>
<organism evidence="5 6">
    <name type="scientific">Trichomonas vaginalis (strain ATCC PRA-98 / G3)</name>
    <dbReference type="NCBI Taxonomy" id="412133"/>
    <lineage>
        <taxon>Eukaryota</taxon>
        <taxon>Metamonada</taxon>
        <taxon>Parabasalia</taxon>
        <taxon>Trichomonadida</taxon>
        <taxon>Trichomonadidae</taxon>
        <taxon>Trichomonas</taxon>
    </lineage>
</organism>
<dbReference type="SUPFAM" id="SSF52540">
    <property type="entry name" value="P-loop containing nucleoside triphosphate hydrolases"/>
    <property type="match status" value="2"/>
</dbReference>
<dbReference type="FunFam" id="3.40.50.300:FF:001329">
    <property type="entry name" value="Small GTP-binding protein, putative"/>
    <property type="match status" value="1"/>
</dbReference>
<dbReference type="PANTHER" id="PTHR47981:SF20">
    <property type="entry name" value="RAS-RELATED PROTEIN RAB-7A"/>
    <property type="match status" value="1"/>
</dbReference>
<reference evidence="5" key="1">
    <citation type="submission" date="2006-10" db="EMBL/GenBank/DDBJ databases">
        <authorList>
            <person name="Amadeo P."/>
            <person name="Zhao Q."/>
            <person name="Wortman J."/>
            <person name="Fraser-Liggett C."/>
            <person name="Carlton J."/>
        </authorList>
    </citation>
    <scope>NUCLEOTIDE SEQUENCE</scope>
    <source>
        <strain evidence="5">G3</strain>
    </source>
</reference>
<name>A2EF66_TRIV3</name>
<feature type="coiled-coil region" evidence="4">
    <location>
        <begin position="628"/>
        <end position="692"/>
    </location>
</feature>
<evidence type="ECO:0000313" key="5">
    <source>
        <dbReference type="EMBL" id="EAY08676.1"/>
    </source>
</evidence>
<dbReference type="SMART" id="SM00175">
    <property type="entry name" value="RAB"/>
    <property type="match status" value="2"/>
</dbReference>
<proteinExistence type="inferred from homology"/>
<evidence type="ECO:0000256" key="1">
    <source>
        <dbReference type="ARBA" id="ARBA00006270"/>
    </source>
</evidence>
<dbReference type="SMART" id="SM00174">
    <property type="entry name" value="RHO"/>
    <property type="match status" value="1"/>
</dbReference>
<dbReference type="STRING" id="5722.A2EF66"/>
<dbReference type="GO" id="GO:0003924">
    <property type="term" value="F:GTPase activity"/>
    <property type="evidence" value="ECO:0007669"/>
    <property type="project" value="InterPro"/>
</dbReference>
<dbReference type="SMR" id="A2EF66"/>
<dbReference type="CDD" id="cd00154">
    <property type="entry name" value="Rab"/>
    <property type="match status" value="1"/>
</dbReference>
<reference evidence="5" key="2">
    <citation type="journal article" date="2007" name="Science">
        <title>Draft genome sequence of the sexually transmitted pathogen Trichomonas vaginalis.</title>
        <authorList>
            <person name="Carlton J.M."/>
            <person name="Hirt R.P."/>
            <person name="Silva J.C."/>
            <person name="Delcher A.L."/>
            <person name="Schatz M."/>
            <person name="Zhao Q."/>
            <person name="Wortman J.R."/>
            <person name="Bidwell S.L."/>
            <person name="Alsmark U.C.M."/>
            <person name="Besteiro S."/>
            <person name="Sicheritz-Ponten T."/>
            <person name="Noel C.J."/>
            <person name="Dacks J.B."/>
            <person name="Foster P.G."/>
            <person name="Simillion C."/>
            <person name="Van de Peer Y."/>
            <person name="Miranda-Saavedra D."/>
            <person name="Barton G.J."/>
            <person name="Westrop G.D."/>
            <person name="Mueller S."/>
            <person name="Dessi D."/>
            <person name="Fiori P.L."/>
            <person name="Ren Q."/>
            <person name="Paulsen I."/>
            <person name="Zhang H."/>
            <person name="Bastida-Corcuera F.D."/>
            <person name="Simoes-Barbosa A."/>
            <person name="Brown M.T."/>
            <person name="Hayes R.D."/>
            <person name="Mukherjee M."/>
            <person name="Okumura C.Y."/>
            <person name="Schneider R."/>
            <person name="Smith A.J."/>
            <person name="Vanacova S."/>
            <person name="Villalvazo M."/>
            <person name="Haas B.J."/>
            <person name="Pertea M."/>
            <person name="Feldblyum T.V."/>
            <person name="Utterback T.R."/>
            <person name="Shu C.L."/>
            <person name="Osoegawa K."/>
            <person name="de Jong P.J."/>
            <person name="Hrdy I."/>
            <person name="Horvathova L."/>
            <person name="Zubacova Z."/>
            <person name="Dolezal P."/>
            <person name="Malik S.B."/>
            <person name="Logsdon J.M. Jr."/>
            <person name="Henze K."/>
            <person name="Gupta A."/>
            <person name="Wang C.C."/>
            <person name="Dunne R.L."/>
            <person name="Upcroft J.A."/>
            <person name="Upcroft P."/>
            <person name="White O."/>
            <person name="Salzberg S.L."/>
            <person name="Tang P."/>
            <person name="Chiu C.-H."/>
            <person name="Lee Y.-S."/>
            <person name="Embley T.M."/>
            <person name="Coombs G.H."/>
            <person name="Mottram J.C."/>
            <person name="Tachezy J."/>
            <person name="Fraser-Liggett C.M."/>
            <person name="Johnson P.J."/>
        </authorList>
    </citation>
    <scope>NUCLEOTIDE SEQUENCE [LARGE SCALE GENOMIC DNA]</scope>
    <source>
        <strain evidence="5">G3</strain>
    </source>
</reference>
<dbReference type="InterPro" id="IPR005225">
    <property type="entry name" value="Small_GTP-bd"/>
</dbReference>
<dbReference type="PROSITE" id="PS51419">
    <property type="entry name" value="RAB"/>
    <property type="match status" value="2"/>
</dbReference>
<keyword evidence="6" id="KW-1185">Reference proteome</keyword>
<dbReference type="EMBL" id="DS113373">
    <property type="protein sequence ID" value="EAY08676.1"/>
    <property type="molecule type" value="Genomic_DNA"/>
</dbReference>
<dbReference type="InterPro" id="IPR001806">
    <property type="entry name" value="Small_GTPase"/>
</dbReference>
<evidence type="ECO:0000256" key="4">
    <source>
        <dbReference type="SAM" id="Coils"/>
    </source>
</evidence>
<dbReference type="Pfam" id="PF00071">
    <property type="entry name" value="Ras"/>
    <property type="match status" value="2"/>
</dbReference>
<dbReference type="eggNOG" id="KOG0084">
    <property type="taxonomic scope" value="Eukaryota"/>
</dbReference>
<dbReference type="InterPro" id="IPR027417">
    <property type="entry name" value="P-loop_NTPase"/>
</dbReference>
<dbReference type="PRINTS" id="PR00449">
    <property type="entry name" value="RASTRNSFRMNG"/>
</dbReference>
<dbReference type="Gene3D" id="3.40.50.300">
    <property type="entry name" value="P-loop containing nucleotide triphosphate hydrolases"/>
    <property type="match status" value="2"/>
</dbReference>
<dbReference type="NCBIfam" id="TIGR00231">
    <property type="entry name" value="small_GTP"/>
    <property type="match status" value="2"/>
</dbReference>
<dbReference type="InParanoid" id="A2EF66"/>
<dbReference type="VEuPathDB" id="TrichDB:TVAGG3_1030060"/>
<keyword evidence="4" id="KW-0175">Coiled coil</keyword>
<keyword evidence="2" id="KW-0547">Nucleotide-binding</keyword>
<protein>
    <submittedName>
        <fullName evidence="5">Ras family protein</fullName>
    </submittedName>
</protein>
<dbReference type="FunFam" id="3.40.50.300:FF:001447">
    <property type="entry name" value="Ras-related protein Rab-1B"/>
    <property type="match status" value="1"/>
</dbReference>
<feature type="coiled-coil region" evidence="4">
    <location>
        <begin position="729"/>
        <end position="977"/>
    </location>
</feature>
<dbReference type="PROSITE" id="PS51421">
    <property type="entry name" value="RAS"/>
    <property type="match status" value="2"/>
</dbReference>
<evidence type="ECO:0000313" key="6">
    <source>
        <dbReference type="Proteomes" id="UP000001542"/>
    </source>
</evidence>
<keyword evidence="3" id="KW-0342">GTP-binding</keyword>
<dbReference type="SMART" id="SM00176">
    <property type="entry name" value="RAN"/>
    <property type="match status" value="2"/>
</dbReference>
<dbReference type="Proteomes" id="UP000001542">
    <property type="component" value="Unassembled WGS sequence"/>
</dbReference>